<dbReference type="PANTHER" id="PTHR33371">
    <property type="entry name" value="INTERMEMBRANE PHOSPHOLIPID TRANSPORT SYSTEM BINDING PROTEIN MLAD-RELATED"/>
    <property type="match status" value="1"/>
</dbReference>
<dbReference type="RefSeq" id="WP_062538448.1">
    <property type="nucleotide sequence ID" value="NZ_BBUN01000026.1"/>
</dbReference>
<dbReference type="AlphaFoldDB" id="A0A1X1RMU3"/>
<comment type="caution">
    <text evidence="3">The sequence shown here is derived from an EMBL/GenBank/DDBJ whole genome shotgun (WGS) entry which is preliminary data.</text>
</comment>
<dbReference type="PANTHER" id="PTHR33371:SF15">
    <property type="entry name" value="LIPOPROTEIN LPRN"/>
    <property type="match status" value="1"/>
</dbReference>
<proteinExistence type="predicted"/>
<dbReference type="PROSITE" id="PS51257">
    <property type="entry name" value="PROKAR_LIPOPROTEIN"/>
    <property type="match status" value="1"/>
</dbReference>
<dbReference type="GO" id="GO:0005576">
    <property type="term" value="C:extracellular region"/>
    <property type="evidence" value="ECO:0007669"/>
    <property type="project" value="TreeGrafter"/>
</dbReference>
<gene>
    <name evidence="3" type="ORF">AWB95_17085</name>
    <name evidence="4" type="ORF">CQY23_07505</name>
</gene>
<evidence type="ECO:0000313" key="4">
    <source>
        <dbReference type="EMBL" id="PIB79747.1"/>
    </source>
</evidence>
<dbReference type="InterPro" id="IPR052336">
    <property type="entry name" value="MlaD_Phospholipid_Transporter"/>
</dbReference>
<organism evidence="3 5">
    <name type="scientific">Mycobacterium celatum</name>
    <dbReference type="NCBI Taxonomy" id="28045"/>
    <lineage>
        <taxon>Bacteria</taxon>
        <taxon>Bacillati</taxon>
        <taxon>Actinomycetota</taxon>
        <taxon>Actinomycetes</taxon>
        <taxon>Mycobacteriales</taxon>
        <taxon>Mycobacteriaceae</taxon>
        <taxon>Mycobacterium</taxon>
    </lineage>
</organism>
<dbReference type="Proteomes" id="UP000230971">
    <property type="component" value="Unassembled WGS sequence"/>
</dbReference>
<sequence length="363" mass="39066">MSRRWLRTLAALLGALTISMATACSLDPTRLPVPGSYVPGHKYTIKIEFSSVLNVPARTKVDSGGVQVGVLDRVQLAGNTAVAYVDISGDVQLPQNTRAELRQATVLGDIYIALLPPERPAPAWLRDGDTIPLRNTVPVSNVEDVLRSVSNLLGGGTISTLQQAVIHFNNAFPKDPTEVNKIKDKLGGVLNDLAANQAILDQLVTDAENVSNSLAANTGTFDRLVNEGPPKLAGLESVTLNILALIDDAQDLGRSADRLVTPYTPDIIELLSYLTPMTESFFNMDMTGPVMGDKLVRLIRDKLNPYFDKFNPWTPHAPGEEPKYIVSEVHPPTANTGMPVPETGSGVGAFQAIDVLRSMGLLP</sequence>
<dbReference type="InterPro" id="IPR003399">
    <property type="entry name" value="Mce/MlaD"/>
</dbReference>
<evidence type="ECO:0000313" key="6">
    <source>
        <dbReference type="Proteomes" id="UP000230971"/>
    </source>
</evidence>
<evidence type="ECO:0000313" key="3">
    <source>
        <dbReference type="EMBL" id="ORV09933.1"/>
    </source>
</evidence>
<evidence type="ECO:0000256" key="1">
    <source>
        <dbReference type="SAM" id="SignalP"/>
    </source>
</evidence>
<keyword evidence="5" id="KW-1185">Reference proteome</keyword>
<feature type="chain" id="PRO_5014277382" evidence="1">
    <location>
        <begin position="24"/>
        <end position="363"/>
    </location>
</feature>
<reference evidence="3 5" key="1">
    <citation type="submission" date="2016-01" db="EMBL/GenBank/DDBJ databases">
        <title>The new phylogeny of the genus Mycobacterium.</title>
        <authorList>
            <person name="Tarcisio F."/>
            <person name="Conor M."/>
            <person name="Antonella G."/>
            <person name="Elisabetta G."/>
            <person name="Giulia F.S."/>
            <person name="Sara T."/>
            <person name="Anna F."/>
            <person name="Clotilde B."/>
            <person name="Roberto B."/>
            <person name="Veronica D.S."/>
            <person name="Fabio R."/>
            <person name="Monica P."/>
            <person name="Olivier J."/>
            <person name="Enrico T."/>
            <person name="Nicola S."/>
        </authorList>
    </citation>
    <scope>NUCLEOTIDE SEQUENCE [LARGE SCALE GENOMIC DNA]</scope>
    <source>
        <strain evidence="3 5">DSM 44243</strain>
    </source>
</reference>
<name>A0A1X1RMU3_MYCCE</name>
<dbReference type="EMBL" id="PDKV01000006">
    <property type="protein sequence ID" value="PIB79747.1"/>
    <property type="molecule type" value="Genomic_DNA"/>
</dbReference>
<dbReference type="Proteomes" id="UP000193907">
    <property type="component" value="Unassembled WGS sequence"/>
</dbReference>
<evidence type="ECO:0000313" key="5">
    <source>
        <dbReference type="Proteomes" id="UP000193907"/>
    </source>
</evidence>
<feature type="signal peptide" evidence="1">
    <location>
        <begin position="1"/>
        <end position="23"/>
    </location>
</feature>
<feature type="domain" description="Mce/MlaD" evidence="2">
    <location>
        <begin position="42"/>
        <end position="117"/>
    </location>
</feature>
<protein>
    <submittedName>
        <fullName evidence="4">MCE family protein</fullName>
    </submittedName>
    <submittedName>
        <fullName evidence="3">Mammalian cell entry protein</fullName>
    </submittedName>
</protein>
<dbReference type="EMBL" id="LQOM01000037">
    <property type="protein sequence ID" value="ORV09933.1"/>
    <property type="molecule type" value="Genomic_DNA"/>
</dbReference>
<keyword evidence="1" id="KW-0732">Signal</keyword>
<dbReference type="Pfam" id="PF02470">
    <property type="entry name" value="MlaD"/>
    <property type="match status" value="1"/>
</dbReference>
<evidence type="ECO:0000259" key="2">
    <source>
        <dbReference type="Pfam" id="PF02470"/>
    </source>
</evidence>
<accession>A0A1X1RMU3</accession>
<reference evidence="4 6" key="2">
    <citation type="journal article" date="2017" name="Infect. Genet. Evol.">
        <title>The new phylogeny of the genus Mycobacterium: The old and the news.</title>
        <authorList>
            <person name="Tortoli E."/>
            <person name="Fedrizzi T."/>
            <person name="Meehan C.J."/>
            <person name="Trovato A."/>
            <person name="Grottola A."/>
            <person name="Giacobazzi E."/>
            <person name="Serpini G.F."/>
            <person name="Tagliazucchi S."/>
            <person name="Fabio A."/>
            <person name="Bettua C."/>
            <person name="Bertorelli R."/>
            <person name="Frascaro F."/>
            <person name="De Sanctis V."/>
            <person name="Pecorari M."/>
            <person name="Jousson O."/>
            <person name="Segata N."/>
            <person name="Cirillo D.M."/>
        </authorList>
    </citation>
    <scope>NUCLEOTIDE SEQUENCE [LARGE SCALE GENOMIC DNA]</scope>
    <source>
        <strain evidence="4 6">NCTC 12882</strain>
    </source>
</reference>
<dbReference type="OrthoDB" id="4368973at2"/>
<dbReference type="STRING" id="28045.AWB95_17085"/>